<comment type="catalytic activity">
    <reaction evidence="6">
        <text>Couples ATP hydrolysis with the unwinding of duplex DNA by translocating in the 3'-5' direction.</text>
        <dbReference type="EC" id="5.6.2.4"/>
    </reaction>
</comment>
<name>A0A8J3ZNT2_9ACTN</name>
<dbReference type="InterPro" id="IPR014016">
    <property type="entry name" value="UvrD-like_ATP-bd"/>
</dbReference>
<comment type="caution">
    <text evidence="11">The sequence shown here is derived from an EMBL/GenBank/DDBJ whole genome shotgun (WGS) entry which is preliminary data.</text>
</comment>
<dbReference type="RefSeq" id="WP_203926254.1">
    <property type="nucleotide sequence ID" value="NZ_BOPH01000017.1"/>
</dbReference>
<dbReference type="SUPFAM" id="SSF52540">
    <property type="entry name" value="P-loop containing nucleoside triphosphate hydrolases"/>
    <property type="match status" value="1"/>
</dbReference>
<dbReference type="GO" id="GO:0043138">
    <property type="term" value="F:3'-5' DNA helicase activity"/>
    <property type="evidence" value="ECO:0007669"/>
    <property type="project" value="UniProtKB-EC"/>
</dbReference>
<evidence type="ECO:0000256" key="4">
    <source>
        <dbReference type="ARBA" id="ARBA00022840"/>
    </source>
</evidence>
<evidence type="ECO:0000256" key="6">
    <source>
        <dbReference type="ARBA" id="ARBA00034617"/>
    </source>
</evidence>
<feature type="domain" description="UvrD-like helicase ATP-binding" evidence="9">
    <location>
        <begin position="154"/>
        <end position="249"/>
    </location>
</feature>
<dbReference type="AlphaFoldDB" id="A0A8J3ZNT2"/>
<feature type="domain" description="UvrD-like helicase C-terminal" evidence="10">
    <location>
        <begin position="409"/>
        <end position="467"/>
    </location>
</feature>
<dbReference type="Pfam" id="PF13361">
    <property type="entry name" value="UvrD_C"/>
    <property type="match status" value="1"/>
</dbReference>
<dbReference type="GO" id="GO:0016787">
    <property type="term" value="F:hydrolase activity"/>
    <property type="evidence" value="ECO:0007669"/>
    <property type="project" value="UniProtKB-KW"/>
</dbReference>
<dbReference type="InterPro" id="IPR027417">
    <property type="entry name" value="P-loop_NTPase"/>
</dbReference>
<dbReference type="GO" id="GO:0003677">
    <property type="term" value="F:DNA binding"/>
    <property type="evidence" value="ECO:0007669"/>
    <property type="project" value="InterPro"/>
</dbReference>
<dbReference type="InterPro" id="IPR014017">
    <property type="entry name" value="DNA_helicase_UvrD-like_C"/>
</dbReference>
<evidence type="ECO:0000256" key="5">
    <source>
        <dbReference type="ARBA" id="ARBA00023235"/>
    </source>
</evidence>
<dbReference type="EMBL" id="BOPH01000017">
    <property type="protein sequence ID" value="GIJ66273.1"/>
    <property type="molecule type" value="Genomic_DNA"/>
</dbReference>
<evidence type="ECO:0000256" key="8">
    <source>
        <dbReference type="ARBA" id="ARBA00048988"/>
    </source>
</evidence>
<evidence type="ECO:0000256" key="3">
    <source>
        <dbReference type="ARBA" id="ARBA00022806"/>
    </source>
</evidence>
<dbReference type="GO" id="GO:0000724">
    <property type="term" value="P:double-strand break repair via homologous recombination"/>
    <property type="evidence" value="ECO:0007669"/>
    <property type="project" value="TreeGrafter"/>
</dbReference>
<evidence type="ECO:0000313" key="12">
    <source>
        <dbReference type="Proteomes" id="UP000635606"/>
    </source>
</evidence>
<keyword evidence="12" id="KW-1185">Reference proteome</keyword>
<evidence type="ECO:0000259" key="10">
    <source>
        <dbReference type="Pfam" id="PF13361"/>
    </source>
</evidence>
<evidence type="ECO:0000256" key="1">
    <source>
        <dbReference type="ARBA" id="ARBA00022741"/>
    </source>
</evidence>
<dbReference type="Proteomes" id="UP000635606">
    <property type="component" value="Unassembled WGS sequence"/>
</dbReference>
<evidence type="ECO:0000256" key="7">
    <source>
        <dbReference type="ARBA" id="ARBA00034808"/>
    </source>
</evidence>
<keyword evidence="5" id="KW-0413">Isomerase</keyword>
<proteinExistence type="predicted"/>
<gene>
    <name evidence="11" type="ORF">Voc01_011900</name>
</gene>
<dbReference type="PANTHER" id="PTHR11070:SF30">
    <property type="entry name" value="F-BOX DNA HELICASE 1"/>
    <property type="match status" value="1"/>
</dbReference>
<dbReference type="PANTHER" id="PTHR11070">
    <property type="entry name" value="UVRD / RECB / PCRA DNA HELICASE FAMILY MEMBER"/>
    <property type="match status" value="1"/>
</dbReference>
<keyword evidence="1" id="KW-0547">Nucleotide-binding</keyword>
<organism evidence="11 12">
    <name type="scientific">Virgisporangium ochraceum</name>
    <dbReference type="NCBI Taxonomy" id="65505"/>
    <lineage>
        <taxon>Bacteria</taxon>
        <taxon>Bacillati</taxon>
        <taxon>Actinomycetota</taxon>
        <taxon>Actinomycetes</taxon>
        <taxon>Micromonosporales</taxon>
        <taxon>Micromonosporaceae</taxon>
        <taxon>Virgisporangium</taxon>
    </lineage>
</organism>
<keyword evidence="3 11" id="KW-0347">Helicase</keyword>
<evidence type="ECO:0000256" key="2">
    <source>
        <dbReference type="ARBA" id="ARBA00022801"/>
    </source>
</evidence>
<dbReference type="Gene3D" id="3.40.50.300">
    <property type="entry name" value="P-loop containing nucleotide triphosphate hydrolases"/>
    <property type="match status" value="2"/>
</dbReference>
<reference evidence="11" key="1">
    <citation type="submission" date="2021-01" db="EMBL/GenBank/DDBJ databases">
        <title>Whole genome shotgun sequence of Virgisporangium ochraceum NBRC 16418.</title>
        <authorList>
            <person name="Komaki H."/>
            <person name="Tamura T."/>
        </authorList>
    </citation>
    <scope>NUCLEOTIDE SEQUENCE</scope>
    <source>
        <strain evidence="11">NBRC 16418</strain>
    </source>
</reference>
<dbReference type="Pfam" id="PF00580">
    <property type="entry name" value="UvrD-helicase"/>
    <property type="match status" value="1"/>
</dbReference>
<sequence length="564" mass="61546">MSHTPTPEQAAIVDAAAAGDDLVVEAGAGTGKTSTLKLVAGRLGRQRGVYIAYNKAIADDAQRSFPTSVLCKTAHGLAFGPVGRQYISRIKGPRIPAQHAAQIMGIREPVQLEKDRPSIAPQHLARLVGETLQRFCYSAEQQIERRHVPLVNGIDTEPQRAELARYLVPIAQRAWDTEIVPFSGRLRFTHDMYLKIWALSEPQLGADYVLLDEAQDSNPCVAGLVTGQMAQRIWVGDRSQAIYGWRGAVDAMSKAPGTRLMLSQSFRFGPAIADEANKWLSILRAPLRLRGFERLASEVCDQVAPDAVLCRSNAEAVRQVMSYRMAGAPVALVGGGRDIIALAEAADELRTMGATQHAELCMFQRWSEVQDYVEQDSAGSDLKVAVKLIDTYGARQIVQVLRDLVPEDRASVVVSTAHKAKGREWDRVQIADDFREPVATEDNPHPQIPREDAMLAYVSVTRAQRVLGREGLKWVDHWTPFNPAQPSVDELLDASSLGTPEAVALREAGREALSAELTGMPEEQADWDATASPAPCPRCGGSGKCPCDPAALRRWLELTGAGAR</sequence>
<keyword evidence="2" id="KW-0378">Hydrolase</keyword>
<dbReference type="EC" id="5.6.2.4" evidence="7"/>
<dbReference type="GO" id="GO:0031297">
    <property type="term" value="P:replication fork processing"/>
    <property type="evidence" value="ECO:0007669"/>
    <property type="project" value="TreeGrafter"/>
</dbReference>
<dbReference type="GO" id="GO:0005524">
    <property type="term" value="F:ATP binding"/>
    <property type="evidence" value="ECO:0007669"/>
    <property type="project" value="UniProtKB-KW"/>
</dbReference>
<accession>A0A8J3ZNT2</accession>
<dbReference type="InterPro" id="IPR000212">
    <property type="entry name" value="DNA_helicase_UvrD/REP"/>
</dbReference>
<keyword evidence="4" id="KW-0067">ATP-binding</keyword>
<evidence type="ECO:0000313" key="11">
    <source>
        <dbReference type="EMBL" id="GIJ66273.1"/>
    </source>
</evidence>
<comment type="catalytic activity">
    <reaction evidence="8">
        <text>ATP + H2O = ADP + phosphate + H(+)</text>
        <dbReference type="Rhea" id="RHEA:13065"/>
        <dbReference type="ChEBI" id="CHEBI:15377"/>
        <dbReference type="ChEBI" id="CHEBI:15378"/>
        <dbReference type="ChEBI" id="CHEBI:30616"/>
        <dbReference type="ChEBI" id="CHEBI:43474"/>
        <dbReference type="ChEBI" id="CHEBI:456216"/>
        <dbReference type="EC" id="5.6.2.4"/>
    </reaction>
</comment>
<evidence type="ECO:0000259" key="9">
    <source>
        <dbReference type="Pfam" id="PF00580"/>
    </source>
</evidence>
<protein>
    <recommendedName>
        <fullName evidence="7">DNA 3'-5' helicase</fullName>
        <ecNumber evidence="7">5.6.2.4</ecNumber>
    </recommendedName>
</protein>